<reference evidence="2 3" key="1">
    <citation type="submission" date="2022-04" db="EMBL/GenBank/DDBJ databases">
        <authorList>
            <person name="Ye Y.-Q."/>
            <person name="Du Z.-J."/>
        </authorList>
    </citation>
    <scope>NUCLEOTIDE SEQUENCE [LARGE SCALE GENOMIC DNA]</scope>
    <source>
        <strain evidence="2 3">A6E488</strain>
    </source>
</reference>
<evidence type="ECO:0000313" key="2">
    <source>
        <dbReference type="EMBL" id="MCT8974539.1"/>
    </source>
</evidence>
<proteinExistence type="predicted"/>
<keyword evidence="1" id="KW-1133">Transmembrane helix</keyword>
<comment type="caution">
    <text evidence="2">The sequence shown here is derived from an EMBL/GenBank/DDBJ whole genome shotgun (WGS) entry which is preliminary data.</text>
</comment>
<dbReference type="EMBL" id="JALIDZ010000013">
    <property type="protein sequence ID" value="MCT8974539.1"/>
    <property type="molecule type" value="Genomic_DNA"/>
</dbReference>
<sequence>MTQSQSQPSFGARLGRTIGNLLLALFNATLLLFIVAAISGIVLIGKVRTFSTDIAGDVTQAAIASTGLNPADALAELRVASTEIAELRVAIEERRSDLDARVDALGVRLDTMQATLQSLRERKIAITDAVIDKAATAAGTALKDLRDCRPADAGS</sequence>
<evidence type="ECO:0000256" key="1">
    <source>
        <dbReference type="SAM" id="Phobius"/>
    </source>
</evidence>
<feature type="transmembrane region" description="Helical" evidence="1">
    <location>
        <begin position="21"/>
        <end position="44"/>
    </location>
</feature>
<dbReference type="Proteomes" id="UP001320898">
    <property type="component" value="Unassembled WGS sequence"/>
</dbReference>
<gene>
    <name evidence="2" type="ORF">MUB46_21955</name>
</gene>
<dbReference type="RefSeq" id="WP_261618126.1">
    <property type="nucleotide sequence ID" value="NZ_JALIDZ010000013.1"/>
</dbReference>
<protein>
    <submittedName>
        <fullName evidence="2">Uncharacterized protein</fullName>
    </submittedName>
</protein>
<dbReference type="AlphaFoldDB" id="A0AAW5R7C3"/>
<accession>A0AAW5R7C3</accession>
<keyword evidence="1" id="KW-0472">Membrane</keyword>
<organism evidence="2 3">
    <name type="scientific">Microbaculum marinisediminis</name>
    <dbReference type="NCBI Taxonomy" id="2931392"/>
    <lineage>
        <taxon>Bacteria</taxon>
        <taxon>Pseudomonadati</taxon>
        <taxon>Pseudomonadota</taxon>
        <taxon>Alphaproteobacteria</taxon>
        <taxon>Hyphomicrobiales</taxon>
        <taxon>Tepidamorphaceae</taxon>
        <taxon>Microbaculum</taxon>
    </lineage>
</organism>
<keyword evidence="1" id="KW-0812">Transmembrane</keyword>
<evidence type="ECO:0000313" key="3">
    <source>
        <dbReference type="Proteomes" id="UP001320898"/>
    </source>
</evidence>
<keyword evidence="3" id="KW-1185">Reference proteome</keyword>
<name>A0AAW5R7C3_9HYPH</name>